<dbReference type="SUPFAM" id="SSF53474">
    <property type="entry name" value="alpha/beta-Hydrolases"/>
    <property type="match status" value="1"/>
</dbReference>
<dbReference type="Proteomes" id="UP001189429">
    <property type="component" value="Unassembled WGS sequence"/>
</dbReference>
<dbReference type="PANTHER" id="PTHR12277">
    <property type="entry name" value="ALPHA/BETA HYDROLASE DOMAIN-CONTAINING PROTEIN"/>
    <property type="match status" value="1"/>
</dbReference>
<name>A0ABN9XWH2_9DINO</name>
<feature type="compositionally biased region" description="Basic and acidic residues" evidence="2">
    <location>
        <begin position="414"/>
        <end position="428"/>
    </location>
</feature>
<dbReference type="EMBL" id="CAUYUJ010021393">
    <property type="protein sequence ID" value="CAK0904423.1"/>
    <property type="molecule type" value="Genomic_DNA"/>
</dbReference>
<feature type="compositionally biased region" description="Basic and acidic residues" evidence="2">
    <location>
        <begin position="497"/>
        <end position="524"/>
    </location>
</feature>
<sequence>MLERGPVSRILFPAPPPSYGRASWPQDLIWIPRARRRGKGPGAAPAPGAPAPEPSAEDRIPCLLLTCPSARFLVIYFHSNAEDLGRCRGFCRYLRQQFQVHVLAVEYPGYGACPGIASGDSVMENALSAAEFARGTLKWPLDSTMVFGRSIGTGPATALASMFRIAGLILVTPFMSIRELFRDRVGPLAGLVEEWFPNCEAASKVASPTLIIHGQRDQLISCRHGEAIYERLRGRKLLVSPPDMEHNTNLLSSAQLFVAPMFQFFALPGCAGEDLGRGLGRPVDHASGVATAKDGFGVAGLSAFQRPTGQLSDEEIRWNTQMIDWERRNPPGATGIEDCARYQWDLQRWVRQQRRLSNAQSRQREASPRQRQLAATASSGRREAATAREGAGASGPPMAARSGLRLTELPSGADRARAQAEQSGDPHHTIVISDSDSPREEEDDWKQKTPWAKRAPAKRVSDAPAEGQPLPKRMPARPPRPIDLSGRVAPPPPVTREQLRQAADHYKPEPERARQEHMEAERRQLLSQAPRGSATRATTVSAIMKHSEEPIGRGKLLKRQAEQTTNARIAARAKAAFPLRAKVGQTAEQPKGYKSIAKLPPEEAAVVEQSKPKRLPPFVLSSPHEAIPARHKGWALVEGAAWDPGKLVLELKLRGERNKMIHEYLLAGFPVWQQDGLTTAITTMLNFLTNAAPNLMAQNMDEKMDQILDLLRAQGQALQDLQKKVEELDQKVEELNQQDKQQGQ</sequence>
<proteinExistence type="predicted"/>
<keyword evidence="4" id="KW-1185">Reference proteome</keyword>
<accession>A0ABN9XWH2</accession>
<feature type="region of interest" description="Disordered" evidence="2">
    <location>
        <begin position="544"/>
        <end position="563"/>
    </location>
</feature>
<evidence type="ECO:0000313" key="4">
    <source>
        <dbReference type="Proteomes" id="UP001189429"/>
    </source>
</evidence>
<feature type="region of interest" description="Disordered" evidence="2">
    <location>
        <begin position="355"/>
        <end position="539"/>
    </location>
</feature>
<feature type="coiled-coil region" evidence="1">
    <location>
        <begin position="711"/>
        <end position="741"/>
    </location>
</feature>
<organism evidence="3 4">
    <name type="scientific">Prorocentrum cordatum</name>
    <dbReference type="NCBI Taxonomy" id="2364126"/>
    <lineage>
        <taxon>Eukaryota</taxon>
        <taxon>Sar</taxon>
        <taxon>Alveolata</taxon>
        <taxon>Dinophyceae</taxon>
        <taxon>Prorocentrales</taxon>
        <taxon>Prorocentraceae</taxon>
        <taxon>Prorocentrum</taxon>
    </lineage>
</organism>
<dbReference type="Gene3D" id="3.40.50.1820">
    <property type="entry name" value="alpha/beta hydrolase"/>
    <property type="match status" value="1"/>
</dbReference>
<evidence type="ECO:0000313" key="3">
    <source>
        <dbReference type="EMBL" id="CAK0904423.1"/>
    </source>
</evidence>
<gene>
    <name evidence="3" type="ORF">PCOR1329_LOCUS80442</name>
</gene>
<dbReference type="InterPro" id="IPR029058">
    <property type="entry name" value="AB_hydrolase_fold"/>
</dbReference>
<evidence type="ECO:0008006" key="5">
    <source>
        <dbReference type="Google" id="ProtNLM"/>
    </source>
</evidence>
<dbReference type="PANTHER" id="PTHR12277:SF197">
    <property type="entry name" value="CHROMOSOME UNDETERMINED SCAFFOLD_38, WHOLE GENOME SHOTGUN SEQUENCE"/>
    <property type="match status" value="1"/>
</dbReference>
<evidence type="ECO:0000256" key="1">
    <source>
        <dbReference type="SAM" id="Coils"/>
    </source>
</evidence>
<protein>
    <recommendedName>
        <fullName evidence="5">Serine aminopeptidase S33 domain-containing protein</fullName>
    </recommendedName>
</protein>
<comment type="caution">
    <text evidence="3">The sequence shown here is derived from an EMBL/GenBank/DDBJ whole genome shotgun (WGS) entry which is preliminary data.</text>
</comment>
<keyword evidence="1" id="KW-0175">Coiled coil</keyword>
<reference evidence="3" key="1">
    <citation type="submission" date="2023-10" db="EMBL/GenBank/DDBJ databases">
        <authorList>
            <person name="Chen Y."/>
            <person name="Shah S."/>
            <person name="Dougan E. K."/>
            <person name="Thang M."/>
            <person name="Chan C."/>
        </authorList>
    </citation>
    <scope>NUCLEOTIDE SEQUENCE [LARGE SCALE GENOMIC DNA]</scope>
</reference>
<evidence type="ECO:0000256" key="2">
    <source>
        <dbReference type="SAM" id="MobiDB-lite"/>
    </source>
</evidence>